<evidence type="ECO:0000313" key="3">
    <source>
        <dbReference type="Proteomes" id="UP000678281"/>
    </source>
</evidence>
<dbReference type="Proteomes" id="UP000678281">
    <property type="component" value="Unassembled WGS sequence"/>
</dbReference>
<accession>A0A942E844</accession>
<feature type="domain" description="SGNH hydrolase-type esterase" evidence="1">
    <location>
        <begin position="24"/>
        <end position="183"/>
    </location>
</feature>
<dbReference type="SUPFAM" id="SSF52266">
    <property type="entry name" value="SGNH hydrolase"/>
    <property type="match status" value="1"/>
</dbReference>
<dbReference type="PANTHER" id="PTHR30383">
    <property type="entry name" value="THIOESTERASE 1/PROTEASE 1/LYSOPHOSPHOLIPASE L1"/>
    <property type="match status" value="1"/>
</dbReference>
<organism evidence="2 3">
    <name type="scientific">Devosia litorisediminis</name>
    <dbReference type="NCBI Taxonomy" id="2829817"/>
    <lineage>
        <taxon>Bacteria</taxon>
        <taxon>Pseudomonadati</taxon>
        <taxon>Pseudomonadota</taxon>
        <taxon>Alphaproteobacteria</taxon>
        <taxon>Hyphomicrobiales</taxon>
        <taxon>Devosiaceae</taxon>
        <taxon>Devosia</taxon>
    </lineage>
</organism>
<dbReference type="InterPro" id="IPR013830">
    <property type="entry name" value="SGNH_hydro"/>
</dbReference>
<dbReference type="RefSeq" id="WP_212659617.1">
    <property type="nucleotide sequence ID" value="NZ_JAGXTP010000002.1"/>
</dbReference>
<evidence type="ECO:0000259" key="1">
    <source>
        <dbReference type="Pfam" id="PF13472"/>
    </source>
</evidence>
<proteinExistence type="predicted"/>
<dbReference type="CDD" id="cd01822">
    <property type="entry name" value="Lysophospholipase_L1_like"/>
    <property type="match status" value="1"/>
</dbReference>
<keyword evidence="3" id="KW-1185">Reference proteome</keyword>
<dbReference type="Pfam" id="PF13472">
    <property type="entry name" value="Lipase_GDSL_2"/>
    <property type="match status" value="1"/>
</dbReference>
<dbReference type="GO" id="GO:0004622">
    <property type="term" value="F:phosphatidylcholine lysophospholipase activity"/>
    <property type="evidence" value="ECO:0007669"/>
    <property type="project" value="TreeGrafter"/>
</dbReference>
<evidence type="ECO:0000313" key="2">
    <source>
        <dbReference type="EMBL" id="MBS3850003.1"/>
    </source>
</evidence>
<dbReference type="InterPro" id="IPR051532">
    <property type="entry name" value="Ester_Hydrolysis_Enzymes"/>
</dbReference>
<protein>
    <submittedName>
        <fullName evidence="2">Arylesterase</fullName>
    </submittedName>
</protein>
<dbReference type="Gene3D" id="3.40.50.1110">
    <property type="entry name" value="SGNH hydrolase"/>
    <property type="match status" value="1"/>
</dbReference>
<name>A0A942E844_9HYPH</name>
<dbReference type="AlphaFoldDB" id="A0A942E844"/>
<comment type="caution">
    <text evidence="2">The sequence shown here is derived from an EMBL/GenBank/DDBJ whole genome shotgun (WGS) entry which is preliminary data.</text>
</comment>
<dbReference type="EMBL" id="JAGXTP010000002">
    <property type="protein sequence ID" value="MBS3850003.1"/>
    <property type="molecule type" value="Genomic_DNA"/>
</dbReference>
<dbReference type="PANTHER" id="PTHR30383:SF24">
    <property type="entry name" value="THIOESTERASE 1_PROTEASE 1_LYSOPHOSPHOLIPASE L1"/>
    <property type="match status" value="1"/>
</dbReference>
<sequence>MAVLTTIAAFAPQVAAVERTIMLYGDSLLAGYGLPPEEGFAAQMQAAMDAAGIDATLLNASVSGDTTADGVAHLDWSLSDAPDAIILGLGANDMLQGLPAAAARDNLETMLSRFDAESLPVLLLGMMADRGLGADYVAAFDGMYPALAEQYGAVFYPFYLDGVALDPAFNQPDMRHPNADGVARIVENLLPYVAELVQRLP</sequence>
<dbReference type="InterPro" id="IPR036514">
    <property type="entry name" value="SGNH_hydro_sf"/>
</dbReference>
<reference evidence="2" key="1">
    <citation type="submission" date="2021-04" db="EMBL/GenBank/DDBJ databases">
        <title>Devosia litorisediminis sp. nov., isolated from a sand dune.</title>
        <authorList>
            <person name="Park S."/>
            <person name="Yoon J.-H."/>
        </authorList>
    </citation>
    <scope>NUCLEOTIDE SEQUENCE</scope>
    <source>
        <strain evidence="2">BSSL-BM10</strain>
    </source>
</reference>
<gene>
    <name evidence="2" type="ORF">KD146_14975</name>
</gene>